<dbReference type="GO" id="GO:0009103">
    <property type="term" value="P:lipopolysaccharide biosynthetic process"/>
    <property type="evidence" value="ECO:0007669"/>
    <property type="project" value="TreeGrafter"/>
</dbReference>
<evidence type="ECO:0000256" key="2">
    <source>
        <dbReference type="ARBA" id="ARBA00022475"/>
    </source>
</evidence>
<dbReference type="Pfam" id="PF00953">
    <property type="entry name" value="Glycos_transf_4"/>
    <property type="match status" value="1"/>
</dbReference>
<evidence type="ECO:0000313" key="9">
    <source>
        <dbReference type="Proteomes" id="UP000176609"/>
    </source>
</evidence>
<dbReference type="AlphaFoldDB" id="A0A1F6APL1"/>
<dbReference type="EMBL" id="MFJR01000012">
    <property type="protein sequence ID" value="OGG26227.1"/>
    <property type="molecule type" value="Genomic_DNA"/>
</dbReference>
<evidence type="ECO:0000313" key="8">
    <source>
        <dbReference type="EMBL" id="OGG26227.1"/>
    </source>
</evidence>
<feature type="transmembrane region" description="Helical" evidence="7">
    <location>
        <begin position="206"/>
        <end position="226"/>
    </location>
</feature>
<dbReference type="GO" id="GO:0005886">
    <property type="term" value="C:plasma membrane"/>
    <property type="evidence" value="ECO:0007669"/>
    <property type="project" value="UniProtKB-SubCell"/>
</dbReference>
<feature type="transmembrane region" description="Helical" evidence="7">
    <location>
        <begin position="238"/>
        <end position="271"/>
    </location>
</feature>
<protein>
    <submittedName>
        <fullName evidence="8">Uncharacterized protein</fullName>
    </submittedName>
</protein>
<accession>A0A1F6APL1</accession>
<dbReference type="PANTHER" id="PTHR22926">
    <property type="entry name" value="PHOSPHO-N-ACETYLMURAMOYL-PENTAPEPTIDE-TRANSFERASE"/>
    <property type="match status" value="1"/>
</dbReference>
<comment type="subcellular location">
    <subcellularLocation>
        <location evidence="1">Cell membrane</location>
        <topology evidence="1">Multi-pass membrane protein</topology>
    </subcellularLocation>
</comment>
<sequence>MIIIILLILFATSITFFLTPLTIVLANKFGLVDNPKTRPHPAHTHHNIIPRAGGLPIFLGIFLPLIILVPLNKQLIGIMIGTAILVIVGLWDDKKDRSPYIRLLINCLAAIVVISTGIGIPFLTNPLGGGVILLDGWKITFDFFGKHTFIVWADLFALIWIVWTTNIVGWSGGVDGQLPGFVSISAIIIGLISLRFAGQGIQPQNVAFLSFLTAGAFLGFLPWNFYPQKIMPGYGGKTIAGFMLAVTSILAFGKLGTAILVLAVPMTDAFFMLIRRMITGKSPVWATSGHLHHHLLSLGWGKRKVAVFYWMISMIAGILALSLNSEQKVFAAFLIFVLLAGFLLAINLLLKISTLSDEI</sequence>
<comment type="caution">
    <text evidence="8">The sequence shown here is derived from an EMBL/GenBank/DDBJ whole genome shotgun (WGS) entry which is preliminary data.</text>
</comment>
<feature type="transmembrane region" description="Helical" evidence="7">
    <location>
        <begin position="103"/>
        <end position="128"/>
    </location>
</feature>
<reference evidence="8 9" key="1">
    <citation type="journal article" date="2016" name="Nat. Commun.">
        <title>Thousands of microbial genomes shed light on interconnected biogeochemical processes in an aquifer system.</title>
        <authorList>
            <person name="Anantharaman K."/>
            <person name="Brown C.T."/>
            <person name="Hug L.A."/>
            <person name="Sharon I."/>
            <person name="Castelle C.J."/>
            <person name="Probst A.J."/>
            <person name="Thomas B.C."/>
            <person name="Singh A."/>
            <person name="Wilkins M.J."/>
            <person name="Karaoz U."/>
            <person name="Brodie E.L."/>
            <person name="Williams K.H."/>
            <person name="Hubbard S.S."/>
            <person name="Banfield J.F."/>
        </authorList>
    </citation>
    <scope>NUCLEOTIDE SEQUENCE [LARGE SCALE GENOMIC DNA]</scope>
</reference>
<feature type="transmembrane region" description="Helical" evidence="7">
    <location>
        <begin position="329"/>
        <end position="350"/>
    </location>
</feature>
<evidence type="ECO:0000256" key="6">
    <source>
        <dbReference type="ARBA" id="ARBA00023136"/>
    </source>
</evidence>
<feature type="transmembrane region" description="Helical" evidence="7">
    <location>
        <begin position="305"/>
        <end position="323"/>
    </location>
</feature>
<keyword evidence="4 7" id="KW-0812">Transmembrane</keyword>
<dbReference type="Proteomes" id="UP000176609">
    <property type="component" value="Unassembled WGS sequence"/>
</dbReference>
<dbReference type="PANTHER" id="PTHR22926:SF3">
    <property type="entry name" value="UNDECAPRENYL-PHOSPHATE ALPHA-N-ACETYLGLUCOSAMINYL 1-PHOSPHATE TRANSFERASE"/>
    <property type="match status" value="1"/>
</dbReference>
<evidence type="ECO:0000256" key="4">
    <source>
        <dbReference type="ARBA" id="ARBA00022692"/>
    </source>
</evidence>
<dbReference type="GO" id="GO:0044038">
    <property type="term" value="P:cell wall macromolecule biosynthetic process"/>
    <property type="evidence" value="ECO:0007669"/>
    <property type="project" value="TreeGrafter"/>
</dbReference>
<keyword evidence="2" id="KW-1003">Cell membrane</keyword>
<name>A0A1F6APL1_9BACT</name>
<gene>
    <name evidence="8" type="ORF">A2960_04595</name>
</gene>
<keyword evidence="5 7" id="KW-1133">Transmembrane helix</keyword>
<proteinExistence type="predicted"/>
<dbReference type="GO" id="GO:0016780">
    <property type="term" value="F:phosphotransferase activity, for other substituted phosphate groups"/>
    <property type="evidence" value="ECO:0007669"/>
    <property type="project" value="InterPro"/>
</dbReference>
<feature type="transmembrane region" description="Helical" evidence="7">
    <location>
        <begin position="176"/>
        <end position="194"/>
    </location>
</feature>
<feature type="transmembrane region" description="Helical" evidence="7">
    <location>
        <begin position="50"/>
        <end position="68"/>
    </location>
</feature>
<keyword evidence="3" id="KW-0808">Transferase</keyword>
<dbReference type="CDD" id="cd06853">
    <property type="entry name" value="GT_WecA_like"/>
    <property type="match status" value="1"/>
</dbReference>
<dbReference type="GO" id="GO:0071555">
    <property type="term" value="P:cell wall organization"/>
    <property type="evidence" value="ECO:0007669"/>
    <property type="project" value="TreeGrafter"/>
</dbReference>
<dbReference type="InterPro" id="IPR000715">
    <property type="entry name" value="Glycosyl_transferase_4"/>
</dbReference>
<organism evidence="8 9">
    <name type="scientific">Candidatus Gottesmanbacteria bacterium RIFCSPLOWO2_01_FULL_39_12b</name>
    <dbReference type="NCBI Taxonomy" id="1798388"/>
    <lineage>
        <taxon>Bacteria</taxon>
        <taxon>Candidatus Gottesmaniibacteriota</taxon>
    </lineage>
</organism>
<keyword evidence="6 7" id="KW-0472">Membrane</keyword>
<evidence type="ECO:0000256" key="3">
    <source>
        <dbReference type="ARBA" id="ARBA00022679"/>
    </source>
</evidence>
<evidence type="ECO:0000256" key="1">
    <source>
        <dbReference type="ARBA" id="ARBA00004651"/>
    </source>
</evidence>
<feature type="transmembrane region" description="Helical" evidence="7">
    <location>
        <begin position="149"/>
        <end position="170"/>
    </location>
</feature>
<evidence type="ECO:0000256" key="7">
    <source>
        <dbReference type="SAM" id="Phobius"/>
    </source>
</evidence>
<feature type="transmembrane region" description="Helical" evidence="7">
    <location>
        <begin position="75"/>
        <end position="91"/>
    </location>
</feature>
<evidence type="ECO:0000256" key="5">
    <source>
        <dbReference type="ARBA" id="ARBA00022989"/>
    </source>
</evidence>